<keyword evidence="6 9" id="KW-0333">Golgi apparatus</keyword>
<dbReference type="OMA" id="YDFVGHY"/>
<evidence type="ECO:0000256" key="2">
    <source>
        <dbReference type="ARBA" id="ARBA00006339"/>
    </source>
</evidence>
<dbReference type="OrthoDB" id="2019940at2759"/>
<dbReference type="InterPro" id="IPR018011">
    <property type="entry name" value="Carb_sulfotrans_8-10"/>
</dbReference>
<evidence type="ECO:0000256" key="4">
    <source>
        <dbReference type="ARBA" id="ARBA00022692"/>
    </source>
</evidence>
<dbReference type="EC" id="2.8.2.-" evidence="9"/>
<evidence type="ECO:0000256" key="7">
    <source>
        <dbReference type="ARBA" id="ARBA00023136"/>
    </source>
</evidence>
<evidence type="ECO:0000256" key="9">
    <source>
        <dbReference type="RuleBase" id="RU364020"/>
    </source>
</evidence>
<dbReference type="Proteomes" id="UP000887568">
    <property type="component" value="Unplaced"/>
</dbReference>
<dbReference type="GO" id="GO:0008146">
    <property type="term" value="F:sulfotransferase activity"/>
    <property type="evidence" value="ECO:0007669"/>
    <property type="project" value="InterPro"/>
</dbReference>
<protein>
    <recommendedName>
        <fullName evidence="9">Carbohydrate sulfotransferase</fullName>
        <ecNumber evidence="9">2.8.2.-</ecNumber>
    </recommendedName>
</protein>
<dbReference type="GO" id="GO:0000139">
    <property type="term" value="C:Golgi membrane"/>
    <property type="evidence" value="ECO:0007669"/>
    <property type="project" value="UniProtKB-SubCell"/>
</dbReference>
<dbReference type="RefSeq" id="XP_038069378.1">
    <property type="nucleotide sequence ID" value="XM_038213450.1"/>
</dbReference>
<name>A0A914B0F2_PATMI</name>
<keyword evidence="9" id="KW-0735">Signal-anchor</keyword>
<keyword evidence="5" id="KW-1133">Transmembrane helix</keyword>
<keyword evidence="7" id="KW-0472">Membrane</keyword>
<sequence>MENTSAKIGDSQALTKDGDTFWTNAKKEDSEWHTDDRAALETESYRYLHHPETVNETYDVWWTQTLRRKVLRETCDSLVDLETSSSAPGHLLVDDRNRFLFCEIRKVSSIAWRRVLDAVSSVNNSSATGGGHRRSRTGGLRRLGTYSAEERERRLREYTKFLFVREPMLRLVSGWRDKFVAGPQRRDYRSSWGPRIRRYYNSQLTRHSSASQDTGHQPSASVEDVEISFPEFVKYLTAGPPRSPLMRDMHWEPYRSRCRPCLVRYDFVGHYETLGPDAAAILPVLNRWSAGGGSVDFPIRRSDSLGVAQTEFPKLAPEDIVKLAKLYDVDYKLFGYSMSQFMSWLQKNSTAV</sequence>
<keyword evidence="3 9" id="KW-0808">Transferase</keyword>
<dbReference type="PANTHER" id="PTHR12137">
    <property type="entry name" value="CARBOHYDRATE SULFOTRANSFERASE"/>
    <property type="match status" value="1"/>
</dbReference>
<evidence type="ECO:0000313" key="10">
    <source>
        <dbReference type="EnsemblMetazoa" id="XP_038069378.1"/>
    </source>
</evidence>
<dbReference type="InterPro" id="IPR005331">
    <property type="entry name" value="Sulfotransferase"/>
</dbReference>
<comment type="similarity">
    <text evidence="2 9">Belongs to the sulfotransferase 2 family.</text>
</comment>
<dbReference type="AlphaFoldDB" id="A0A914B0F2"/>
<dbReference type="EnsemblMetazoa" id="XM_038213450.1">
    <property type="protein sequence ID" value="XP_038069378.1"/>
    <property type="gene ID" value="LOC119738543"/>
</dbReference>
<dbReference type="PANTHER" id="PTHR12137:SF54">
    <property type="entry name" value="CARBOHYDRATE SULFOTRANSFERASE"/>
    <property type="match status" value="1"/>
</dbReference>
<evidence type="ECO:0000256" key="3">
    <source>
        <dbReference type="ARBA" id="ARBA00022679"/>
    </source>
</evidence>
<evidence type="ECO:0000256" key="6">
    <source>
        <dbReference type="ARBA" id="ARBA00023034"/>
    </source>
</evidence>
<reference evidence="10" key="1">
    <citation type="submission" date="2022-11" db="UniProtKB">
        <authorList>
            <consortium name="EnsemblMetazoa"/>
        </authorList>
    </citation>
    <scope>IDENTIFICATION</scope>
</reference>
<proteinExistence type="inferred from homology"/>
<organism evidence="10 11">
    <name type="scientific">Patiria miniata</name>
    <name type="common">Bat star</name>
    <name type="synonym">Asterina miniata</name>
    <dbReference type="NCBI Taxonomy" id="46514"/>
    <lineage>
        <taxon>Eukaryota</taxon>
        <taxon>Metazoa</taxon>
        <taxon>Echinodermata</taxon>
        <taxon>Eleutherozoa</taxon>
        <taxon>Asterozoa</taxon>
        <taxon>Asteroidea</taxon>
        <taxon>Valvatacea</taxon>
        <taxon>Valvatida</taxon>
        <taxon>Asterinidae</taxon>
        <taxon>Patiria</taxon>
    </lineage>
</organism>
<evidence type="ECO:0000256" key="5">
    <source>
        <dbReference type="ARBA" id="ARBA00022989"/>
    </source>
</evidence>
<comment type="subcellular location">
    <subcellularLocation>
        <location evidence="1 9">Golgi apparatus membrane</location>
        <topology evidence="1 9">Single-pass type II membrane protein</topology>
    </subcellularLocation>
</comment>
<dbReference type="GeneID" id="119738543"/>
<evidence type="ECO:0000313" key="11">
    <source>
        <dbReference type="Proteomes" id="UP000887568"/>
    </source>
</evidence>
<evidence type="ECO:0000256" key="8">
    <source>
        <dbReference type="ARBA" id="ARBA00023180"/>
    </source>
</evidence>
<keyword evidence="4" id="KW-0812">Transmembrane</keyword>
<dbReference type="GO" id="GO:0016051">
    <property type="term" value="P:carbohydrate biosynthetic process"/>
    <property type="evidence" value="ECO:0007669"/>
    <property type="project" value="InterPro"/>
</dbReference>
<evidence type="ECO:0000256" key="1">
    <source>
        <dbReference type="ARBA" id="ARBA00004323"/>
    </source>
</evidence>
<accession>A0A914B0F2</accession>
<keyword evidence="8 9" id="KW-0325">Glycoprotein</keyword>
<dbReference type="Pfam" id="PF03567">
    <property type="entry name" value="Sulfotransfer_2"/>
    <property type="match status" value="1"/>
</dbReference>
<keyword evidence="11" id="KW-1185">Reference proteome</keyword>
<keyword evidence="9" id="KW-0119">Carbohydrate metabolism</keyword>